<dbReference type="InterPro" id="IPR009962">
    <property type="entry name" value="DUF1488"/>
</dbReference>
<dbReference type="SUPFAM" id="SSF160272">
    <property type="entry name" value="Shew3726-like"/>
    <property type="match status" value="1"/>
</dbReference>
<reference evidence="1" key="1">
    <citation type="submission" date="2020-04" db="EMBL/GenBank/DDBJ databases">
        <title>Description of Shewanella salipaludis sp. nov., isolated from a salt marsh.</title>
        <authorList>
            <person name="Park S."/>
            <person name="Yoon J.-H."/>
        </authorList>
    </citation>
    <scope>NUCLEOTIDE SEQUENCE</scope>
    <source>
        <strain evidence="1">SHSM-M6</strain>
    </source>
</reference>
<proteinExistence type="predicted"/>
<protein>
    <submittedName>
        <fullName evidence="1">DUF1488 domain-containing protein</fullName>
    </submittedName>
</protein>
<dbReference type="EMBL" id="JAAXYH010000016">
    <property type="protein sequence ID" value="NMH66757.1"/>
    <property type="molecule type" value="Genomic_DNA"/>
</dbReference>
<gene>
    <name evidence="1" type="ORF">HC757_16490</name>
</gene>
<dbReference type="RefSeq" id="WP_169565488.1">
    <property type="nucleotide sequence ID" value="NZ_JAAXYH010000016.1"/>
</dbReference>
<dbReference type="AlphaFoldDB" id="A0A972JMQ7"/>
<dbReference type="InterPro" id="IPR036692">
    <property type="entry name" value="Shew3726-like_sf"/>
</dbReference>
<dbReference type="Gene3D" id="3.30.160.140">
    <property type="entry name" value="Shew3726-like"/>
    <property type="match status" value="1"/>
</dbReference>
<sequence length="88" mass="10280">MNQSILFPDLQHWDNERQRVHFPVQVQGATLDCYIGIQALAKLAECECLSDSQVLQVFEEYRFDIEDWVETLIEQEAFDEHGAIQLQP</sequence>
<comment type="caution">
    <text evidence="1">The sequence shown here is derived from an EMBL/GenBank/DDBJ whole genome shotgun (WGS) entry which is preliminary data.</text>
</comment>
<dbReference type="Proteomes" id="UP000737113">
    <property type="component" value="Unassembled WGS sequence"/>
</dbReference>
<name>A0A972JMQ7_9GAMM</name>
<keyword evidence="2" id="KW-1185">Reference proteome</keyword>
<evidence type="ECO:0000313" key="1">
    <source>
        <dbReference type="EMBL" id="NMH66757.1"/>
    </source>
</evidence>
<dbReference type="Pfam" id="PF07369">
    <property type="entry name" value="DUF1488"/>
    <property type="match status" value="1"/>
</dbReference>
<organism evidence="1 2">
    <name type="scientific">Shewanella salipaludis</name>
    <dbReference type="NCBI Taxonomy" id="2723052"/>
    <lineage>
        <taxon>Bacteria</taxon>
        <taxon>Pseudomonadati</taxon>
        <taxon>Pseudomonadota</taxon>
        <taxon>Gammaproteobacteria</taxon>
        <taxon>Alteromonadales</taxon>
        <taxon>Shewanellaceae</taxon>
        <taxon>Shewanella</taxon>
    </lineage>
</organism>
<accession>A0A972JMQ7</accession>
<evidence type="ECO:0000313" key="2">
    <source>
        <dbReference type="Proteomes" id="UP000737113"/>
    </source>
</evidence>